<feature type="domain" description="Aminotransferase-like plant mobile" evidence="1">
    <location>
        <begin position="2"/>
        <end position="125"/>
    </location>
</feature>
<proteinExistence type="predicted"/>
<evidence type="ECO:0000259" key="1">
    <source>
        <dbReference type="Pfam" id="PF10536"/>
    </source>
</evidence>
<evidence type="ECO:0000313" key="2">
    <source>
        <dbReference type="Proteomes" id="UP000694853"/>
    </source>
</evidence>
<dbReference type="OrthoDB" id="989646at2759"/>
<gene>
    <name evidence="3" type="primary">LOC113862449</name>
</gene>
<dbReference type="InterPro" id="IPR019557">
    <property type="entry name" value="AminoTfrase-like_pln_mobile"/>
</dbReference>
<accession>A0A8B8L4W6</accession>
<dbReference type="PANTHER" id="PTHR46033">
    <property type="entry name" value="PROTEIN MAIN-LIKE 2"/>
    <property type="match status" value="1"/>
</dbReference>
<reference evidence="3" key="2">
    <citation type="submission" date="2025-08" db="UniProtKB">
        <authorList>
            <consortium name="RefSeq"/>
        </authorList>
    </citation>
    <scope>IDENTIFICATION</scope>
    <source>
        <tissue evidence="3">Young leaves</tissue>
    </source>
</reference>
<sequence length="126" mass="14422">MHTFHLSPRECTITLQDVVILLGLRIDGRSVIAPIGGDWAQIVEDHLGIRLGPDAFVGSFLKMSWLDEHFNHIRMHNQNALQITRFVRAYILRLIGGFMLLDHSSSRVSMRFLTLLDDFELTGQYS</sequence>
<dbReference type="RefSeq" id="XP_027351336.1">
    <property type="nucleotide sequence ID" value="XM_027495535.1"/>
</dbReference>
<dbReference type="AlphaFoldDB" id="A0A8B8L4W6"/>
<dbReference type="GeneID" id="113862449"/>
<dbReference type="Pfam" id="PF10536">
    <property type="entry name" value="PMD"/>
    <property type="match status" value="1"/>
</dbReference>
<keyword evidence="2" id="KW-1185">Reference proteome</keyword>
<reference evidence="2" key="1">
    <citation type="journal article" date="2019" name="Toxins">
        <title>Detection of Abrin-Like and Prepropulchellin-Like Toxin Genes and Transcripts Using Whole Genome Sequencing and Full-Length Transcript Sequencing of Abrus precatorius.</title>
        <authorList>
            <person name="Hovde B.T."/>
            <person name="Daligault H.E."/>
            <person name="Hanschen E.R."/>
            <person name="Kunde Y.A."/>
            <person name="Johnson M.B."/>
            <person name="Starkenburg S.R."/>
            <person name="Johnson S.L."/>
        </authorList>
    </citation>
    <scope>NUCLEOTIDE SEQUENCE [LARGE SCALE GENOMIC DNA]</scope>
</reference>
<dbReference type="PANTHER" id="PTHR46033:SF8">
    <property type="entry name" value="PROTEIN MAINTENANCE OF MERISTEMS-LIKE"/>
    <property type="match status" value="1"/>
</dbReference>
<protein>
    <submittedName>
        <fullName evidence="3">Serine/threonine-protein phosphatase 7 long form homolog</fullName>
    </submittedName>
</protein>
<organism evidence="2 3">
    <name type="scientific">Abrus precatorius</name>
    <name type="common">Indian licorice</name>
    <name type="synonym">Glycine abrus</name>
    <dbReference type="NCBI Taxonomy" id="3816"/>
    <lineage>
        <taxon>Eukaryota</taxon>
        <taxon>Viridiplantae</taxon>
        <taxon>Streptophyta</taxon>
        <taxon>Embryophyta</taxon>
        <taxon>Tracheophyta</taxon>
        <taxon>Spermatophyta</taxon>
        <taxon>Magnoliopsida</taxon>
        <taxon>eudicotyledons</taxon>
        <taxon>Gunneridae</taxon>
        <taxon>Pentapetalae</taxon>
        <taxon>rosids</taxon>
        <taxon>fabids</taxon>
        <taxon>Fabales</taxon>
        <taxon>Fabaceae</taxon>
        <taxon>Papilionoideae</taxon>
        <taxon>50 kb inversion clade</taxon>
        <taxon>NPAAA clade</taxon>
        <taxon>indigoferoid/millettioid clade</taxon>
        <taxon>Abreae</taxon>
        <taxon>Abrus</taxon>
    </lineage>
</organism>
<dbReference type="Proteomes" id="UP000694853">
    <property type="component" value="Unplaced"/>
</dbReference>
<evidence type="ECO:0000313" key="3">
    <source>
        <dbReference type="RefSeq" id="XP_027351336.1"/>
    </source>
</evidence>
<dbReference type="GO" id="GO:0010073">
    <property type="term" value="P:meristem maintenance"/>
    <property type="evidence" value="ECO:0007669"/>
    <property type="project" value="InterPro"/>
</dbReference>
<name>A0A8B8L4W6_ABRPR</name>
<dbReference type="KEGG" id="aprc:113862449"/>
<dbReference type="InterPro" id="IPR044824">
    <property type="entry name" value="MAIN-like"/>
</dbReference>